<name>A0A5B6W5Y5_9ROSI</name>
<dbReference type="InterPro" id="IPR017853">
    <property type="entry name" value="GH"/>
</dbReference>
<organism evidence="9 10">
    <name type="scientific">Gossypium australe</name>
    <dbReference type="NCBI Taxonomy" id="47621"/>
    <lineage>
        <taxon>Eukaryota</taxon>
        <taxon>Viridiplantae</taxon>
        <taxon>Streptophyta</taxon>
        <taxon>Embryophyta</taxon>
        <taxon>Tracheophyta</taxon>
        <taxon>Spermatophyta</taxon>
        <taxon>Magnoliopsida</taxon>
        <taxon>eudicotyledons</taxon>
        <taxon>Gunneridae</taxon>
        <taxon>Pentapetalae</taxon>
        <taxon>rosids</taxon>
        <taxon>malvids</taxon>
        <taxon>Malvales</taxon>
        <taxon>Malvaceae</taxon>
        <taxon>Malvoideae</taxon>
        <taxon>Gossypium</taxon>
    </lineage>
</organism>
<proteinExistence type="inferred from homology"/>
<dbReference type="AlphaFoldDB" id="A0A5B6W5Y5"/>
<dbReference type="InterPro" id="IPR044965">
    <property type="entry name" value="Glyco_hydro_17_plant"/>
</dbReference>
<dbReference type="GO" id="GO:0005975">
    <property type="term" value="P:carbohydrate metabolic process"/>
    <property type="evidence" value="ECO:0007669"/>
    <property type="project" value="InterPro"/>
</dbReference>
<dbReference type="GO" id="GO:0042973">
    <property type="term" value="F:glucan endo-1,3-beta-D-glucosidase activity"/>
    <property type="evidence" value="ECO:0007669"/>
    <property type="project" value="UniProtKB-EC"/>
</dbReference>
<accession>A0A5B6W5Y5</accession>
<evidence type="ECO:0000313" key="9">
    <source>
        <dbReference type="EMBL" id="KAA3476312.1"/>
    </source>
</evidence>
<evidence type="ECO:0000256" key="3">
    <source>
        <dbReference type="ARBA" id="ARBA00012780"/>
    </source>
</evidence>
<sequence length="1279" mass="141393">MANAKSCCTIVHSTMLLLFGLLMATFKITGAEVGVCYGMMAKNLPPEAEVIALYQQKGIQRMRLYAPNHAALQALGGTNIKLLLDVPNPSLEYVAASQANANQWVQDNIKKYSTVSFRYIAVGNEVKPSDSFAQFLFPAMQNIHNAISGAGLGHQIKVSTATFFAALQESYPPSNGNLHPEYQQLLGQVITFLRDSQAPLLVNTYPYFSHIGDPEDVPLDYALFTAPSVVVTDGSFQYQNLFDAMLDSFYSALEKAGGGSLDIVVSETGWRSDGGDTTSVDNAMAYNRKLVQHVNQGQGTPKKPGKAIEAYLFAMFDENEKEPVLRLPINEPSQFNLTHPDGGGFHATGTMSRRLKFFPMANAIMHSTMLLLLCGLLMAIFKTTGAEVGVCYGMKANNLPPPAEVIALFQQKGIKRMRLYDPNQDALQALGGTNIELLLDVPSANLESVAASQANADQWVEDNIKKYNTVNFRYIAVGNEVKPTDSFAQSLFPAMQNIRKAIVNAGLGDQIKVSTATFFAAIDKSSFPPSNGTLDPEYQKLLGQVITFLRDNQAPLLVNTYPYFSYIGDSKVPLDYALFTAPSAVVQDGSLQYQYLFDAMLDTFYSALEKAGGGSLDIVVSETGWPSDGGQATSVDNAKTYNTKLVQHVNQGKGTPKKPEKAIVAYLFAMFDENEKEPAYEKHWGLFFPNKQEKYSIMANAIMHSTMLLLLSGLLSAIFKTADAQVGVCYGMMGNNLPPAAEVIDIYRRKGIQQMRLYAPDEAALRALGGTNIKLLLDVSNPRLEYLAASQANADRWVQDNVRRYSTVNFRYIAVGNEVKPQDPFARFLFPAMQNVHNAIVKAGLGNQIKVSTATFFGAMEVSFPPSQGKLRGDYQQLLGRVITFLRNNRAPLLVNVYPYFSHMENPRDVRLDYALFTAPSVVVTDGPYRYQNLFDAMLDAFYAALERAGGGSLDIVVSESGWPSAGGTATSVNNARTYNTNLVRHVNQRKGTPRKPGKAIEVYLFAMFDENNKEPEYEKHWGLLEYLAASQANADRWVQDNVRRYSTVNFPYIAVGNEVKPQDPFARFLFPAMQNVHNAIFKAGLGNQIKVSMATFFGAMEISYPPSQGELRGDYQQLLGRVITFLRNNRAPLLVNVYPYISHMENPGDFHLDYSLFKAPSVVVIDGPYQYQNLFEATLDALYAALERVGGGSLDIVVSEGGWPSAGGTDTSVNNAKTYNTNLVRHVNQRKGTPRKPGKAIEVYLFAMFDENNKEPAYEKHWGLFFPSKQEKYPISFN</sequence>
<evidence type="ECO:0000256" key="6">
    <source>
        <dbReference type="RuleBase" id="RU004335"/>
    </source>
</evidence>
<dbReference type="SUPFAM" id="SSF51445">
    <property type="entry name" value="(Trans)glycosidases"/>
    <property type="match status" value="4"/>
</dbReference>
<dbReference type="Proteomes" id="UP000325315">
    <property type="component" value="Unassembled WGS sequence"/>
</dbReference>
<keyword evidence="10" id="KW-1185">Reference proteome</keyword>
<comment type="caution">
    <text evidence="9">The sequence shown here is derived from an EMBL/GenBank/DDBJ whole genome shotgun (WGS) entry which is preliminary data.</text>
</comment>
<dbReference type="EC" id="3.2.1.39" evidence="3"/>
<comment type="similarity">
    <text evidence="2 6">Belongs to the glycosyl hydrolase 17 family.</text>
</comment>
<evidence type="ECO:0000256" key="8">
    <source>
        <dbReference type="SAM" id="SignalP"/>
    </source>
</evidence>
<evidence type="ECO:0000256" key="5">
    <source>
        <dbReference type="ARBA" id="ARBA00023295"/>
    </source>
</evidence>
<evidence type="ECO:0000256" key="2">
    <source>
        <dbReference type="ARBA" id="ARBA00008773"/>
    </source>
</evidence>
<keyword evidence="4 7" id="KW-0378">Hydrolase</keyword>
<keyword evidence="8" id="KW-0732">Signal</keyword>
<dbReference type="OrthoDB" id="941679at2759"/>
<dbReference type="InterPro" id="IPR000490">
    <property type="entry name" value="Glyco_hydro_17"/>
</dbReference>
<dbReference type="PANTHER" id="PTHR32227">
    <property type="entry name" value="GLUCAN ENDO-1,3-BETA-GLUCOSIDASE BG1-RELATED-RELATED"/>
    <property type="match status" value="1"/>
</dbReference>
<evidence type="ECO:0000313" key="10">
    <source>
        <dbReference type="Proteomes" id="UP000325315"/>
    </source>
</evidence>
<reference evidence="10" key="1">
    <citation type="journal article" date="2019" name="Plant Biotechnol. J.">
        <title>Genome sequencing of the Australian wild diploid species Gossypium australe highlights disease resistance and delayed gland morphogenesis.</title>
        <authorList>
            <person name="Cai Y."/>
            <person name="Cai X."/>
            <person name="Wang Q."/>
            <person name="Wang P."/>
            <person name="Zhang Y."/>
            <person name="Cai C."/>
            <person name="Xu Y."/>
            <person name="Wang K."/>
            <person name="Zhou Z."/>
            <person name="Wang C."/>
            <person name="Geng S."/>
            <person name="Li B."/>
            <person name="Dong Q."/>
            <person name="Hou Y."/>
            <person name="Wang H."/>
            <person name="Ai P."/>
            <person name="Liu Z."/>
            <person name="Yi F."/>
            <person name="Sun M."/>
            <person name="An G."/>
            <person name="Cheng J."/>
            <person name="Zhang Y."/>
            <person name="Shi Q."/>
            <person name="Xie Y."/>
            <person name="Shi X."/>
            <person name="Chang Y."/>
            <person name="Huang F."/>
            <person name="Chen Y."/>
            <person name="Hong S."/>
            <person name="Mi L."/>
            <person name="Sun Q."/>
            <person name="Zhang L."/>
            <person name="Zhou B."/>
            <person name="Peng R."/>
            <person name="Zhang X."/>
            <person name="Liu F."/>
        </authorList>
    </citation>
    <scope>NUCLEOTIDE SEQUENCE [LARGE SCALE GENOMIC DNA]</scope>
    <source>
        <strain evidence="10">cv. PA1801</strain>
    </source>
</reference>
<comment type="catalytic activity">
    <reaction evidence="1">
        <text>Hydrolysis of (1-&gt;3)-beta-D-glucosidic linkages in (1-&gt;3)-beta-D-glucans.</text>
        <dbReference type="EC" id="3.2.1.39"/>
    </reaction>
</comment>
<protein>
    <recommendedName>
        <fullName evidence="3">glucan endo-1,3-beta-D-glucosidase</fullName>
        <ecNumber evidence="3">3.2.1.39</ecNumber>
    </recommendedName>
</protein>
<evidence type="ECO:0000256" key="1">
    <source>
        <dbReference type="ARBA" id="ARBA00000382"/>
    </source>
</evidence>
<keyword evidence="5 7" id="KW-0326">Glycosidase</keyword>
<gene>
    <name evidence="9" type="ORF">EPI10_010305</name>
</gene>
<evidence type="ECO:0000256" key="4">
    <source>
        <dbReference type="ARBA" id="ARBA00022801"/>
    </source>
</evidence>
<dbReference type="Gene3D" id="3.20.20.80">
    <property type="entry name" value="Glycosidases"/>
    <property type="match status" value="4"/>
</dbReference>
<dbReference type="PROSITE" id="PS00587">
    <property type="entry name" value="GLYCOSYL_HYDROL_F17"/>
    <property type="match status" value="2"/>
</dbReference>
<feature type="signal peptide" evidence="8">
    <location>
        <begin position="1"/>
        <end position="30"/>
    </location>
</feature>
<dbReference type="FunFam" id="3.20.20.80:FF:000010">
    <property type="entry name" value="glucan endo-1,3-beta-glucosidase, basic"/>
    <property type="match status" value="4"/>
</dbReference>
<feature type="chain" id="PRO_5022934873" description="glucan endo-1,3-beta-D-glucosidase" evidence="8">
    <location>
        <begin position="31"/>
        <end position="1279"/>
    </location>
</feature>
<evidence type="ECO:0000256" key="7">
    <source>
        <dbReference type="RuleBase" id="RU004336"/>
    </source>
</evidence>
<dbReference type="Pfam" id="PF00332">
    <property type="entry name" value="Glyco_hydro_17"/>
    <property type="match status" value="4"/>
</dbReference>
<dbReference type="EMBL" id="SMMG02000004">
    <property type="protein sequence ID" value="KAA3476312.1"/>
    <property type="molecule type" value="Genomic_DNA"/>
</dbReference>